<accession>A0AAE0ZX42</accession>
<sequence length="82" mass="9414">MKSQVHPTIEQQPLPSMQSTAVSNPSAESPGLQLLATNDKLRVIKYAALDISYTAYSYSSEGRFFYDILNPLNEKLYRRRRF</sequence>
<organism evidence="2 3">
    <name type="scientific">Elysia crispata</name>
    <name type="common">lettuce slug</name>
    <dbReference type="NCBI Taxonomy" id="231223"/>
    <lineage>
        <taxon>Eukaryota</taxon>
        <taxon>Metazoa</taxon>
        <taxon>Spiralia</taxon>
        <taxon>Lophotrochozoa</taxon>
        <taxon>Mollusca</taxon>
        <taxon>Gastropoda</taxon>
        <taxon>Heterobranchia</taxon>
        <taxon>Euthyneura</taxon>
        <taxon>Panpulmonata</taxon>
        <taxon>Sacoglossa</taxon>
        <taxon>Placobranchoidea</taxon>
        <taxon>Plakobranchidae</taxon>
        <taxon>Elysia</taxon>
    </lineage>
</organism>
<dbReference type="EMBL" id="JAWDGP010003204">
    <property type="protein sequence ID" value="KAK3776531.1"/>
    <property type="molecule type" value="Genomic_DNA"/>
</dbReference>
<dbReference type="AlphaFoldDB" id="A0AAE0ZX42"/>
<evidence type="ECO:0000313" key="2">
    <source>
        <dbReference type="EMBL" id="KAK3776531.1"/>
    </source>
</evidence>
<evidence type="ECO:0000256" key="1">
    <source>
        <dbReference type="SAM" id="MobiDB-lite"/>
    </source>
</evidence>
<evidence type="ECO:0000313" key="3">
    <source>
        <dbReference type="Proteomes" id="UP001283361"/>
    </source>
</evidence>
<gene>
    <name evidence="2" type="ORF">RRG08_060246</name>
</gene>
<proteinExistence type="predicted"/>
<comment type="caution">
    <text evidence="2">The sequence shown here is derived from an EMBL/GenBank/DDBJ whole genome shotgun (WGS) entry which is preliminary data.</text>
</comment>
<feature type="region of interest" description="Disordered" evidence="1">
    <location>
        <begin position="1"/>
        <end position="30"/>
    </location>
</feature>
<feature type="compositionally biased region" description="Polar residues" evidence="1">
    <location>
        <begin position="1"/>
        <end position="27"/>
    </location>
</feature>
<keyword evidence="3" id="KW-1185">Reference proteome</keyword>
<reference evidence="2" key="1">
    <citation type="journal article" date="2023" name="G3 (Bethesda)">
        <title>A reference genome for the long-term kleptoplast-retaining sea slug Elysia crispata morphotype clarki.</title>
        <authorList>
            <person name="Eastman K.E."/>
            <person name="Pendleton A.L."/>
            <person name="Shaikh M.A."/>
            <person name="Suttiyut T."/>
            <person name="Ogas R."/>
            <person name="Tomko P."/>
            <person name="Gavelis G."/>
            <person name="Widhalm J.R."/>
            <person name="Wisecaver J.H."/>
        </authorList>
    </citation>
    <scope>NUCLEOTIDE SEQUENCE</scope>
    <source>
        <strain evidence="2">ECLA1</strain>
    </source>
</reference>
<name>A0AAE0ZX42_9GAST</name>
<protein>
    <submittedName>
        <fullName evidence="2">Uncharacterized protein</fullName>
    </submittedName>
</protein>
<dbReference type="Proteomes" id="UP001283361">
    <property type="component" value="Unassembled WGS sequence"/>
</dbReference>